<organism evidence="2">
    <name type="scientific">Sesamum latifolium</name>
    <dbReference type="NCBI Taxonomy" id="2727402"/>
    <lineage>
        <taxon>Eukaryota</taxon>
        <taxon>Viridiplantae</taxon>
        <taxon>Streptophyta</taxon>
        <taxon>Embryophyta</taxon>
        <taxon>Tracheophyta</taxon>
        <taxon>Spermatophyta</taxon>
        <taxon>Magnoliopsida</taxon>
        <taxon>eudicotyledons</taxon>
        <taxon>Gunneridae</taxon>
        <taxon>Pentapetalae</taxon>
        <taxon>asterids</taxon>
        <taxon>lamiids</taxon>
        <taxon>Lamiales</taxon>
        <taxon>Pedaliaceae</taxon>
        <taxon>Sesamum</taxon>
    </lineage>
</organism>
<proteinExistence type="predicted"/>
<evidence type="ECO:0000313" key="2">
    <source>
        <dbReference type="EMBL" id="KAL0402670.1"/>
    </source>
</evidence>
<feature type="compositionally biased region" description="Basic and acidic residues" evidence="1">
    <location>
        <begin position="87"/>
        <end position="120"/>
    </location>
</feature>
<feature type="region of interest" description="Disordered" evidence="1">
    <location>
        <begin position="1"/>
        <end position="20"/>
    </location>
</feature>
<evidence type="ECO:0000256" key="1">
    <source>
        <dbReference type="SAM" id="MobiDB-lite"/>
    </source>
</evidence>
<sequence length="143" mass="16379">MEETSRREMQGVEDMPRQRDQLIQLTRQELRRLIEESGQSVLVAYERTKSQVFCLSLLHRIPTGERAATPIAKGTAKRQLFKEREVEVESKGRANREESVKGRAPEFSEVRSSGKERTSREPAISRAEVDNVGKKIEQLGKQI</sequence>
<gene>
    <name evidence="2" type="ORF">Slati_4296900</name>
</gene>
<accession>A0AAW2TCI5</accession>
<dbReference type="EMBL" id="JACGWN010000015">
    <property type="protein sequence ID" value="KAL0402670.1"/>
    <property type="molecule type" value="Genomic_DNA"/>
</dbReference>
<reference evidence="2" key="1">
    <citation type="submission" date="2020-06" db="EMBL/GenBank/DDBJ databases">
        <authorList>
            <person name="Li T."/>
            <person name="Hu X."/>
            <person name="Zhang T."/>
            <person name="Song X."/>
            <person name="Zhang H."/>
            <person name="Dai N."/>
            <person name="Sheng W."/>
            <person name="Hou X."/>
            <person name="Wei L."/>
        </authorList>
    </citation>
    <scope>NUCLEOTIDE SEQUENCE</scope>
    <source>
        <strain evidence="2">KEN1</strain>
        <tissue evidence="2">Leaf</tissue>
    </source>
</reference>
<comment type="caution">
    <text evidence="2">The sequence shown here is derived from an EMBL/GenBank/DDBJ whole genome shotgun (WGS) entry which is preliminary data.</text>
</comment>
<feature type="region of interest" description="Disordered" evidence="1">
    <location>
        <begin position="87"/>
        <end position="129"/>
    </location>
</feature>
<dbReference type="AlphaFoldDB" id="A0AAW2TCI5"/>
<protein>
    <submittedName>
        <fullName evidence="2">Uncharacterized protein</fullName>
    </submittedName>
</protein>
<reference evidence="2" key="2">
    <citation type="journal article" date="2024" name="Plant">
        <title>Genomic evolution and insights into agronomic trait innovations of Sesamum species.</title>
        <authorList>
            <person name="Miao H."/>
            <person name="Wang L."/>
            <person name="Qu L."/>
            <person name="Liu H."/>
            <person name="Sun Y."/>
            <person name="Le M."/>
            <person name="Wang Q."/>
            <person name="Wei S."/>
            <person name="Zheng Y."/>
            <person name="Lin W."/>
            <person name="Duan Y."/>
            <person name="Cao H."/>
            <person name="Xiong S."/>
            <person name="Wang X."/>
            <person name="Wei L."/>
            <person name="Li C."/>
            <person name="Ma Q."/>
            <person name="Ju M."/>
            <person name="Zhao R."/>
            <person name="Li G."/>
            <person name="Mu C."/>
            <person name="Tian Q."/>
            <person name="Mei H."/>
            <person name="Zhang T."/>
            <person name="Gao T."/>
            <person name="Zhang H."/>
        </authorList>
    </citation>
    <scope>NUCLEOTIDE SEQUENCE</scope>
    <source>
        <strain evidence="2">KEN1</strain>
    </source>
</reference>
<name>A0AAW2TCI5_9LAMI</name>